<dbReference type="InterPro" id="IPR039536">
    <property type="entry name" value="TetR_C_Proteobacteria"/>
</dbReference>
<keyword evidence="2 4" id="KW-0238">DNA-binding</keyword>
<evidence type="ECO:0000259" key="6">
    <source>
        <dbReference type="PROSITE" id="PS50977"/>
    </source>
</evidence>
<dbReference type="Pfam" id="PF00440">
    <property type="entry name" value="TetR_N"/>
    <property type="match status" value="1"/>
</dbReference>
<dbReference type="EMBL" id="JACIDU010000002">
    <property type="protein sequence ID" value="MBB4102143.1"/>
    <property type="molecule type" value="Genomic_DNA"/>
</dbReference>
<evidence type="ECO:0000256" key="4">
    <source>
        <dbReference type="PROSITE-ProRule" id="PRU00335"/>
    </source>
</evidence>
<evidence type="ECO:0000256" key="3">
    <source>
        <dbReference type="ARBA" id="ARBA00023163"/>
    </source>
</evidence>
<feature type="DNA-binding region" description="H-T-H motif" evidence="4">
    <location>
        <begin position="51"/>
        <end position="70"/>
    </location>
</feature>
<organism evidence="7 8">
    <name type="scientific">Allorhizobium borbori</name>
    <dbReference type="NCBI Taxonomy" id="485907"/>
    <lineage>
        <taxon>Bacteria</taxon>
        <taxon>Pseudomonadati</taxon>
        <taxon>Pseudomonadota</taxon>
        <taxon>Alphaproteobacteria</taxon>
        <taxon>Hyphomicrobiales</taxon>
        <taxon>Rhizobiaceae</taxon>
        <taxon>Rhizobium/Agrobacterium group</taxon>
        <taxon>Allorhizobium</taxon>
    </lineage>
</organism>
<dbReference type="GO" id="GO:0000976">
    <property type="term" value="F:transcription cis-regulatory region binding"/>
    <property type="evidence" value="ECO:0007669"/>
    <property type="project" value="TreeGrafter"/>
</dbReference>
<sequence length="226" mass="25236">MSGEDTVQTEGTDTAPAHGSRFAAGEDPAKREQILDGARKVFMAQGFDAASMNDIVREAGVSKGTVYVYFENKEQLFAALIARERDRFANEMRSTIAQYDTIEQALTQYGRALARHMCSTSTICAMRNVIAVAERMPGLTRGFFRSAPANIRTVLKEWIDREVDNGRLAIADTDLAARQFIELCSGTFFKFRIFGEMTEAPPEEEIAHVVDEAVLMFMARYGLKRP</sequence>
<dbReference type="AlphaFoldDB" id="A0A7W6P073"/>
<proteinExistence type="predicted"/>
<dbReference type="InterPro" id="IPR036271">
    <property type="entry name" value="Tet_transcr_reg_TetR-rel_C_sf"/>
</dbReference>
<evidence type="ECO:0000256" key="2">
    <source>
        <dbReference type="ARBA" id="ARBA00023125"/>
    </source>
</evidence>
<dbReference type="InterPro" id="IPR050109">
    <property type="entry name" value="HTH-type_TetR-like_transc_reg"/>
</dbReference>
<feature type="compositionally biased region" description="Polar residues" evidence="5">
    <location>
        <begin position="1"/>
        <end position="12"/>
    </location>
</feature>
<gene>
    <name evidence="7" type="ORF">GGQ66_000671</name>
</gene>
<dbReference type="RefSeq" id="WP_183789382.1">
    <property type="nucleotide sequence ID" value="NZ_JACIDU010000002.1"/>
</dbReference>
<dbReference type="Pfam" id="PF14246">
    <property type="entry name" value="TetR_C_7"/>
    <property type="match status" value="1"/>
</dbReference>
<dbReference type="GO" id="GO:0003700">
    <property type="term" value="F:DNA-binding transcription factor activity"/>
    <property type="evidence" value="ECO:0007669"/>
    <property type="project" value="TreeGrafter"/>
</dbReference>
<accession>A0A7W6P073</accession>
<dbReference type="PROSITE" id="PS50977">
    <property type="entry name" value="HTH_TETR_2"/>
    <property type="match status" value="1"/>
</dbReference>
<dbReference type="Proteomes" id="UP000584824">
    <property type="component" value="Unassembled WGS sequence"/>
</dbReference>
<dbReference type="PRINTS" id="PR00455">
    <property type="entry name" value="HTHTETR"/>
</dbReference>
<dbReference type="Gene3D" id="1.10.10.60">
    <property type="entry name" value="Homeodomain-like"/>
    <property type="match status" value="1"/>
</dbReference>
<evidence type="ECO:0000256" key="1">
    <source>
        <dbReference type="ARBA" id="ARBA00023015"/>
    </source>
</evidence>
<dbReference type="PANTHER" id="PTHR30055:SF146">
    <property type="entry name" value="HTH-TYPE TRANSCRIPTIONAL DUAL REGULATOR CECR"/>
    <property type="match status" value="1"/>
</dbReference>
<feature type="region of interest" description="Disordered" evidence="5">
    <location>
        <begin position="1"/>
        <end position="29"/>
    </location>
</feature>
<reference evidence="7 8" key="1">
    <citation type="submission" date="2020-08" db="EMBL/GenBank/DDBJ databases">
        <title>Genomic Encyclopedia of Type Strains, Phase IV (KMG-IV): sequencing the most valuable type-strain genomes for metagenomic binning, comparative biology and taxonomic classification.</title>
        <authorList>
            <person name="Goeker M."/>
        </authorList>
    </citation>
    <scope>NUCLEOTIDE SEQUENCE [LARGE SCALE GENOMIC DNA]</scope>
    <source>
        <strain evidence="7 8">DSM 26385</strain>
    </source>
</reference>
<protein>
    <submittedName>
        <fullName evidence="7">AcrR family transcriptional regulator</fullName>
    </submittedName>
</protein>
<keyword evidence="1" id="KW-0805">Transcription regulation</keyword>
<dbReference type="PANTHER" id="PTHR30055">
    <property type="entry name" value="HTH-TYPE TRANSCRIPTIONAL REGULATOR RUTR"/>
    <property type="match status" value="1"/>
</dbReference>
<keyword evidence="3" id="KW-0804">Transcription</keyword>
<dbReference type="SUPFAM" id="SSF48498">
    <property type="entry name" value="Tetracyclin repressor-like, C-terminal domain"/>
    <property type="match status" value="1"/>
</dbReference>
<name>A0A7W6P073_9HYPH</name>
<evidence type="ECO:0000313" key="7">
    <source>
        <dbReference type="EMBL" id="MBB4102143.1"/>
    </source>
</evidence>
<keyword evidence="8" id="KW-1185">Reference proteome</keyword>
<dbReference type="Gene3D" id="1.10.357.10">
    <property type="entry name" value="Tetracycline Repressor, domain 2"/>
    <property type="match status" value="1"/>
</dbReference>
<evidence type="ECO:0000313" key="8">
    <source>
        <dbReference type="Proteomes" id="UP000584824"/>
    </source>
</evidence>
<evidence type="ECO:0000256" key="5">
    <source>
        <dbReference type="SAM" id="MobiDB-lite"/>
    </source>
</evidence>
<dbReference type="InterPro" id="IPR023772">
    <property type="entry name" value="DNA-bd_HTH_TetR-type_CS"/>
</dbReference>
<dbReference type="InterPro" id="IPR009057">
    <property type="entry name" value="Homeodomain-like_sf"/>
</dbReference>
<feature type="domain" description="HTH tetR-type" evidence="6">
    <location>
        <begin position="28"/>
        <end position="88"/>
    </location>
</feature>
<dbReference type="InterPro" id="IPR001647">
    <property type="entry name" value="HTH_TetR"/>
</dbReference>
<dbReference type="SUPFAM" id="SSF46689">
    <property type="entry name" value="Homeodomain-like"/>
    <property type="match status" value="1"/>
</dbReference>
<comment type="caution">
    <text evidence="7">The sequence shown here is derived from an EMBL/GenBank/DDBJ whole genome shotgun (WGS) entry which is preliminary data.</text>
</comment>
<dbReference type="PROSITE" id="PS01081">
    <property type="entry name" value="HTH_TETR_1"/>
    <property type="match status" value="1"/>
</dbReference>
<dbReference type="FunFam" id="1.10.10.60:FF:000141">
    <property type="entry name" value="TetR family transcriptional regulator"/>
    <property type="match status" value="1"/>
</dbReference>